<protein>
    <recommendedName>
        <fullName evidence="4">HdeD family acid-resistance protein</fullName>
    </recommendedName>
</protein>
<name>A0A2T4UT47_9MICO</name>
<accession>A0A2T4UT47</accession>
<evidence type="ECO:0000313" key="2">
    <source>
        <dbReference type="EMBL" id="PTL72671.1"/>
    </source>
</evidence>
<proteinExistence type="predicted"/>
<feature type="transmembrane region" description="Helical" evidence="1">
    <location>
        <begin position="98"/>
        <end position="118"/>
    </location>
</feature>
<keyword evidence="1" id="KW-1133">Transmembrane helix</keyword>
<evidence type="ECO:0000313" key="3">
    <source>
        <dbReference type="Proteomes" id="UP000241085"/>
    </source>
</evidence>
<keyword evidence="1" id="KW-0472">Membrane</keyword>
<dbReference type="EMBL" id="PZPL01000001">
    <property type="protein sequence ID" value="PTL72671.1"/>
    <property type="molecule type" value="Genomic_DNA"/>
</dbReference>
<reference evidence="2 3" key="1">
    <citation type="submission" date="2018-03" db="EMBL/GenBank/DDBJ databases">
        <title>Bacteriophage NCPPB3778 and a type I-E CRISPR drive the evolution of the US Biological Select Agent, Rathayibacter toxicus.</title>
        <authorList>
            <person name="Davis E.W.II."/>
            <person name="Tabima J.F."/>
            <person name="Weisberg A.J."/>
            <person name="Dantas Lopes L."/>
            <person name="Wiseman M.S."/>
            <person name="Wiseman M.S."/>
            <person name="Pupko T."/>
            <person name="Belcher M.S."/>
            <person name="Sechler A.J."/>
            <person name="Tancos M.A."/>
            <person name="Schroeder B.K."/>
            <person name="Murray T.D."/>
            <person name="Luster D.G."/>
            <person name="Schneider W.L."/>
            <person name="Rogers E."/>
            <person name="Andreote F.D."/>
            <person name="Grunwald N.J."/>
            <person name="Putnam M.L."/>
            <person name="Chang J.H."/>
        </authorList>
    </citation>
    <scope>NUCLEOTIDE SEQUENCE [LARGE SCALE GENOMIC DNA]</scope>
    <source>
        <strain evidence="2 3">DSM 15933</strain>
    </source>
</reference>
<feature type="transmembrane region" description="Helical" evidence="1">
    <location>
        <begin position="41"/>
        <end position="62"/>
    </location>
</feature>
<feature type="transmembrane region" description="Helical" evidence="1">
    <location>
        <begin position="153"/>
        <end position="174"/>
    </location>
</feature>
<keyword evidence="1" id="KW-0812">Transmembrane</keyword>
<sequence length="196" mass="19467">MAEAADTARTTSRTWLLPLGRAIVAAVAGCTVTFSPDHSPVLGLAVFAGFALLTGALSLLLALRTLTGPGRAPALVSAGVTLLAGVLALVALPVPSLMLFIALVSGWGLVAGTFELVSGRRRSGLAARDSVVVGAGTLLLGAAFALLPPHPVVSVGLLGAYAVMVAVYLGIAAFSLKWAGASDAVAPSTPTTGGDR</sequence>
<evidence type="ECO:0000256" key="1">
    <source>
        <dbReference type="SAM" id="Phobius"/>
    </source>
</evidence>
<comment type="caution">
    <text evidence="2">The sequence shown here is derived from an EMBL/GenBank/DDBJ whole genome shotgun (WGS) entry which is preliminary data.</text>
</comment>
<evidence type="ECO:0008006" key="4">
    <source>
        <dbReference type="Google" id="ProtNLM"/>
    </source>
</evidence>
<dbReference type="Pfam" id="PF03729">
    <property type="entry name" value="DUF308"/>
    <property type="match status" value="1"/>
</dbReference>
<dbReference type="RefSeq" id="WP_055785928.1">
    <property type="nucleotide sequence ID" value="NZ_PZPL01000001.1"/>
</dbReference>
<organism evidence="2 3">
    <name type="scientific">Rathayibacter caricis DSM 15933</name>
    <dbReference type="NCBI Taxonomy" id="1328867"/>
    <lineage>
        <taxon>Bacteria</taxon>
        <taxon>Bacillati</taxon>
        <taxon>Actinomycetota</taxon>
        <taxon>Actinomycetes</taxon>
        <taxon>Micrococcales</taxon>
        <taxon>Microbacteriaceae</taxon>
        <taxon>Rathayibacter</taxon>
    </lineage>
</organism>
<gene>
    <name evidence="2" type="ORF">C1I63_07295</name>
</gene>
<feature type="transmembrane region" description="Helical" evidence="1">
    <location>
        <begin position="130"/>
        <end position="147"/>
    </location>
</feature>
<dbReference type="Proteomes" id="UP000241085">
    <property type="component" value="Unassembled WGS sequence"/>
</dbReference>
<dbReference type="InterPro" id="IPR005325">
    <property type="entry name" value="DUF308_memb"/>
</dbReference>
<keyword evidence="3" id="KW-1185">Reference proteome</keyword>
<feature type="transmembrane region" description="Helical" evidence="1">
    <location>
        <begin position="15"/>
        <end position="35"/>
    </location>
</feature>
<dbReference type="AlphaFoldDB" id="A0A2T4UT47"/>
<feature type="transmembrane region" description="Helical" evidence="1">
    <location>
        <begin position="74"/>
        <end position="92"/>
    </location>
</feature>